<name>A0A7S4Q2Y3_9DINO</name>
<dbReference type="GO" id="GO:0005615">
    <property type="term" value="C:extracellular space"/>
    <property type="evidence" value="ECO:0007669"/>
    <property type="project" value="TreeGrafter"/>
</dbReference>
<dbReference type="PANTHER" id="PTHR11705:SF119">
    <property type="entry name" value="OS02G0119300 PROTEIN"/>
    <property type="match status" value="1"/>
</dbReference>
<comment type="similarity">
    <text evidence="2 3">Belongs to the peptidase M14 family.</text>
</comment>
<accession>A0A7S4Q2Y3</accession>
<dbReference type="CDD" id="cd06227">
    <property type="entry name" value="M14-CPA-like"/>
    <property type="match status" value="1"/>
</dbReference>
<feature type="signal peptide" evidence="4">
    <location>
        <begin position="1"/>
        <end position="21"/>
    </location>
</feature>
<sequence>MAALAAMWAVVAAAATPTTRAVLVGRQAGRIAQLRPVQAHHQLDEDSQRRPLMNASGSTLLAQQFYYYHSYAQVKAKVRRLAKNCGQLMSVRRVEESGVSIDVVRVRRRRGPEEFPAASRVFLISGEHARELIGSESALHFLRALCGEVVLGGNSSVERIMKDSEFAIVLNANPRARELVEQGDYCRRLNARGVDLNRNWDEWWSPSKSMGGSGGPRPFSEPETRLIRQIVEEYQPTLFLSVHSGTRGLYMPWAYQVKQNLSQNQLAMLEVLRTVDADHCRCPYGAAGHEVGYACPGTSIDWAYGHLKTPYAFAFEIWGGNASLLQQRWEAKLREGGTTLGPHLSHPYFRSIFEQHPSDFVMQSEVNRHDHDAAAGLNQENSTQQAEVRMLCFRTFNPATRSAYMEVVENWAEAFLDTSQLVAADILARRGVSQPALP</sequence>
<dbReference type="EMBL" id="HBNR01015563">
    <property type="protein sequence ID" value="CAE4570579.1"/>
    <property type="molecule type" value="Transcribed_RNA"/>
</dbReference>
<evidence type="ECO:0000256" key="3">
    <source>
        <dbReference type="PROSITE-ProRule" id="PRU01379"/>
    </source>
</evidence>
<comment type="cofactor">
    <cofactor evidence="1">
        <name>Zn(2+)</name>
        <dbReference type="ChEBI" id="CHEBI:29105"/>
    </cofactor>
</comment>
<protein>
    <recommendedName>
        <fullName evidence="5">Peptidase M14 domain-containing protein</fullName>
    </recommendedName>
</protein>
<dbReference type="GO" id="GO:0008270">
    <property type="term" value="F:zinc ion binding"/>
    <property type="evidence" value="ECO:0007669"/>
    <property type="project" value="InterPro"/>
</dbReference>
<dbReference type="PANTHER" id="PTHR11705">
    <property type="entry name" value="PROTEASE FAMILY M14 CARBOXYPEPTIDASE A,B"/>
    <property type="match status" value="1"/>
</dbReference>
<dbReference type="Pfam" id="PF00246">
    <property type="entry name" value="Peptidase_M14"/>
    <property type="match status" value="1"/>
</dbReference>
<feature type="chain" id="PRO_5031547061" description="Peptidase M14 domain-containing protein" evidence="4">
    <location>
        <begin position="22"/>
        <end position="438"/>
    </location>
</feature>
<organism evidence="6">
    <name type="scientific">Alexandrium monilatum</name>
    <dbReference type="NCBI Taxonomy" id="311494"/>
    <lineage>
        <taxon>Eukaryota</taxon>
        <taxon>Sar</taxon>
        <taxon>Alveolata</taxon>
        <taxon>Dinophyceae</taxon>
        <taxon>Gonyaulacales</taxon>
        <taxon>Pyrocystaceae</taxon>
        <taxon>Alexandrium</taxon>
    </lineage>
</organism>
<dbReference type="GO" id="GO:0004181">
    <property type="term" value="F:metallocarboxypeptidase activity"/>
    <property type="evidence" value="ECO:0007669"/>
    <property type="project" value="InterPro"/>
</dbReference>
<dbReference type="Gene3D" id="3.40.630.10">
    <property type="entry name" value="Zn peptidases"/>
    <property type="match status" value="1"/>
</dbReference>
<dbReference type="GO" id="GO:0006508">
    <property type="term" value="P:proteolysis"/>
    <property type="evidence" value="ECO:0007669"/>
    <property type="project" value="InterPro"/>
</dbReference>
<feature type="active site" description="Proton donor/acceptor" evidence="3">
    <location>
        <position position="316"/>
    </location>
</feature>
<dbReference type="InterPro" id="IPR034269">
    <property type="entry name" value="At5g42320_M14_CPD"/>
</dbReference>
<evidence type="ECO:0000256" key="4">
    <source>
        <dbReference type="SAM" id="SignalP"/>
    </source>
</evidence>
<proteinExistence type="inferred from homology"/>
<dbReference type="SMART" id="SM00631">
    <property type="entry name" value="Zn_pept"/>
    <property type="match status" value="1"/>
</dbReference>
<reference evidence="6" key="1">
    <citation type="submission" date="2021-01" db="EMBL/GenBank/DDBJ databases">
        <authorList>
            <person name="Corre E."/>
            <person name="Pelletier E."/>
            <person name="Niang G."/>
            <person name="Scheremetjew M."/>
            <person name="Finn R."/>
            <person name="Kale V."/>
            <person name="Holt S."/>
            <person name="Cochrane G."/>
            <person name="Meng A."/>
            <person name="Brown T."/>
            <person name="Cohen L."/>
        </authorList>
    </citation>
    <scope>NUCLEOTIDE SEQUENCE</scope>
    <source>
        <strain evidence="6">CCMP3105</strain>
    </source>
</reference>
<dbReference type="SUPFAM" id="SSF53187">
    <property type="entry name" value="Zn-dependent exopeptidases"/>
    <property type="match status" value="1"/>
</dbReference>
<dbReference type="PROSITE" id="PS52035">
    <property type="entry name" value="PEPTIDASE_M14"/>
    <property type="match status" value="1"/>
</dbReference>
<dbReference type="InterPro" id="IPR000834">
    <property type="entry name" value="Peptidase_M14"/>
</dbReference>
<feature type="domain" description="Peptidase M14" evidence="5">
    <location>
        <begin position="67"/>
        <end position="343"/>
    </location>
</feature>
<evidence type="ECO:0000256" key="1">
    <source>
        <dbReference type="ARBA" id="ARBA00001947"/>
    </source>
</evidence>
<evidence type="ECO:0000259" key="5">
    <source>
        <dbReference type="PROSITE" id="PS52035"/>
    </source>
</evidence>
<evidence type="ECO:0000256" key="2">
    <source>
        <dbReference type="ARBA" id="ARBA00005988"/>
    </source>
</evidence>
<evidence type="ECO:0000313" key="6">
    <source>
        <dbReference type="EMBL" id="CAE4570579.1"/>
    </source>
</evidence>
<keyword evidence="4" id="KW-0732">Signal</keyword>
<dbReference type="AlphaFoldDB" id="A0A7S4Q2Y3"/>
<gene>
    <name evidence="6" type="ORF">AMON00008_LOCUS10198</name>
</gene>